<evidence type="ECO:0000313" key="1">
    <source>
        <dbReference type="EMBL" id="CAB1455108.1"/>
    </source>
</evidence>
<name>A0A9N7VTT8_PLEPL</name>
<sequence>MVVLVGAFCVEQPVKGPFLSLAPSTTSNWLAQSRQLEGQRLHCSAEASLWLNTAGGGRGIEAGKNGWGGKDTQGSKPLLILCFQRLQTPATGLPRSSSSSPPLSFLFLHT</sequence>
<gene>
    <name evidence="1" type="ORF">PLEPLA_LOCUS42879</name>
</gene>
<organism evidence="1 2">
    <name type="scientific">Pleuronectes platessa</name>
    <name type="common">European plaice</name>
    <dbReference type="NCBI Taxonomy" id="8262"/>
    <lineage>
        <taxon>Eukaryota</taxon>
        <taxon>Metazoa</taxon>
        <taxon>Chordata</taxon>
        <taxon>Craniata</taxon>
        <taxon>Vertebrata</taxon>
        <taxon>Euteleostomi</taxon>
        <taxon>Actinopterygii</taxon>
        <taxon>Neopterygii</taxon>
        <taxon>Teleostei</taxon>
        <taxon>Neoteleostei</taxon>
        <taxon>Acanthomorphata</taxon>
        <taxon>Carangaria</taxon>
        <taxon>Pleuronectiformes</taxon>
        <taxon>Pleuronectoidei</taxon>
        <taxon>Pleuronectidae</taxon>
        <taxon>Pleuronectes</taxon>
    </lineage>
</organism>
<dbReference type="Proteomes" id="UP001153269">
    <property type="component" value="Unassembled WGS sequence"/>
</dbReference>
<comment type="caution">
    <text evidence="1">The sequence shown here is derived from an EMBL/GenBank/DDBJ whole genome shotgun (WGS) entry which is preliminary data.</text>
</comment>
<reference evidence="1" key="1">
    <citation type="submission" date="2020-03" db="EMBL/GenBank/DDBJ databases">
        <authorList>
            <person name="Weist P."/>
        </authorList>
    </citation>
    <scope>NUCLEOTIDE SEQUENCE</scope>
</reference>
<proteinExistence type="predicted"/>
<protein>
    <submittedName>
        <fullName evidence="1">Uncharacterized protein</fullName>
    </submittedName>
</protein>
<evidence type="ECO:0000313" key="2">
    <source>
        <dbReference type="Proteomes" id="UP001153269"/>
    </source>
</evidence>
<keyword evidence="2" id="KW-1185">Reference proteome</keyword>
<accession>A0A9N7VTT8</accession>
<dbReference type="AlphaFoldDB" id="A0A9N7VTT8"/>
<dbReference type="EMBL" id="CADEAL010004239">
    <property type="protein sequence ID" value="CAB1455108.1"/>
    <property type="molecule type" value="Genomic_DNA"/>
</dbReference>